<dbReference type="EMBL" id="LR899010">
    <property type="protein sequence ID" value="CAD7082957.1"/>
    <property type="molecule type" value="Genomic_DNA"/>
</dbReference>
<proteinExistence type="predicted"/>
<protein>
    <submittedName>
        <fullName evidence="1">Uncharacterized protein</fullName>
    </submittedName>
</protein>
<dbReference type="InParanoid" id="A0A7R8UN03"/>
<keyword evidence="2" id="KW-1185">Reference proteome</keyword>
<evidence type="ECO:0000313" key="2">
    <source>
        <dbReference type="Proteomes" id="UP000594454"/>
    </source>
</evidence>
<reference evidence="1 2" key="1">
    <citation type="submission" date="2020-11" db="EMBL/GenBank/DDBJ databases">
        <authorList>
            <person name="Wallbank WR R."/>
            <person name="Pardo Diaz C."/>
            <person name="Kozak K."/>
            <person name="Martin S."/>
            <person name="Jiggins C."/>
            <person name="Moest M."/>
            <person name="Warren A I."/>
            <person name="Generalovic N T."/>
            <person name="Byers J.R.P. K."/>
            <person name="Montejo-Kovacevich G."/>
            <person name="Yen C E."/>
        </authorList>
    </citation>
    <scope>NUCLEOTIDE SEQUENCE [LARGE SCALE GENOMIC DNA]</scope>
</reference>
<name>A0A7R8UN03_HERIL</name>
<sequence length="118" mass="13496">MSAYCLRRQQDERMDIIETPGKLLPSLDLFNSLENMASKKYFTERDFEHMERCQEAMKGISGAHDGNGMKGLQCVQPAVKSRPPGPSQRARIESQVKERLERAALNSPFYMWRINSCG</sequence>
<gene>
    <name evidence="1" type="ORF">HERILL_LOCUS5953</name>
</gene>
<organism evidence="1 2">
    <name type="scientific">Hermetia illucens</name>
    <name type="common">Black soldier fly</name>
    <dbReference type="NCBI Taxonomy" id="343691"/>
    <lineage>
        <taxon>Eukaryota</taxon>
        <taxon>Metazoa</taxon>
        <taxon>Ecdysozoa</taxon>
        <taxon>Arthropoda</taxon>
        <taxon>Hexapoda</taxon>
        <taxon>Insecta</taxon>
        <taxon>Pterygota</taxon>
        <taxon>Neoptera</taxon>
        <taxon>Endopterygota</taxon>
        <taxon>Diptera</taxon>
        <taxon>Brachycera</taxon>
        <taxon>Stratiomyomorpha</taxon>
        <taxon>Stratiomyidae</taxon>
        <taxon>Hermetiinae</taxon>
        <taxon>Hermetia</taxon>
    </lineage>
</organism>
<dbReference type="Proteomes" id="UP000594454">
    <property type="component" value="Chromosome 2"/>
</dbReference>
<evidence type="ECO:0000313" key="1">
    <source>
        <dbReference type="EMBL" id="CAD7082957.1"/>
    </source>
</evidence>
<dbReference type="AlphaFoldDB" id="A0A7R8UN03"/>
<accession>A0A7R8UN03</accession>